<dbReference type="PANTHER" id="PTHR10457:SF7">
    <property type="entry name" value="GALACTOKINASE-RELATED"/>
    <property type="match status" value="1"/>
</dbReference>
<keyword evidence="3 15" id="KW-0808">Transferase</keyword>
<reference evidence="15 16" key="1">
    <citation type="submission" date="2019-07" db="EMBL/GenBank/DDBJ databases">
        <title>Thalassofilum flectens gen. nov., sp. nov., a novel moderate thermophilic anaerobe from a shallow sea hot spring in Kunashir Island (Russia), representing a new family in the order Bacteroidales, and proposal of Thalassofilacea fam. nov.</title>
        <authorList>
            <person name="Kochetkova T.V."/>
            <person name="Podosokorskaya O.A."/>
            <person name="Novikov A."/>
            <person name="Elcheninov A.G."/>
            <person name="Toshchakov S.V."/>
            <person name="Kublanov I.V."/>
        </authorList>
    </citation>
    <scope>NUCLEOTIDE SEQUENCE [LARGE SCALE GENOMIC DNA]</scope>
    <source>
        <strain evidence="15 16">38-H</strain>
    </source>
</reference>
<evidence type="ECO:0000256" key="2">
    <source>
        <dbReference type="ARBA" id="ARBA00022490"/>
    </source>
</evidence>
<dbReference type="PRINTS" id="PR00959">
    <property type="entry name" value="MEVGALKINASE"/>
</dbReference>
<keyword evidence="10" id="KW-0119">Carbohydrate metabolism</keyword>
<dbReference type="NCBIfam" id="TIGR00131">
    <property type="entry name" value="gal_kin"/>
    <property type="match status" value="1"/>
</dbReference>
<dbReference type="PROSITE" id="PS00106">
    <property type="entry name" value="GALACTOKINASE"/>
    <property type="match status" value="1"/>
</dbReference>
<gene>
    <name evidence="15" type="primary">galK</name>
    <name evidence="15" type="ORF">FHG85_11885</name>
</gene>
<evidence type="ECO:0000256" key="11">
    <source>
        <dbReference type="NCBIfam" id="TIGR00131"/>
    </source>
</evidence>
<dbReference type="InterPro" id="IPR019741">
    <property type="entry name" value="Galactokinase_CS"/>
</dbReference>
<dbReference type="FunFam" id="3.30.70.890:FF:000001">
    <property type="entry name" value="Galactokinase"/>
    <property type="match status" value="1"/>
</dbReference>
<evidence type="ECO:0000256" key="1">
    <source>
        <dbReference type="ARBA" id="ARBA00006566"/>
    </source>
</evidence>
<dbReference type="Proteomes" id="UP000500961">
    <property type="component" value="Chromosome"/>
</dbReference>
<dbReference type="Gene3D" id="3.30.70.890">
    <property type="entry name" value="GHMP kinase, C-terminal domain"/>
    <property type="match status" value="1"/>
</dbReference>
<dbReference type="KEGG" id="ttz:FHG85_11885"/>
<keyword evidence="6 15" id="KW-0418">Kinase</keyword>
<name>A0A7D3XXD2_9BACT</name>
<evidence type="ECO:0000256" key="9">
    <source>
        <dbReference type="ARBA" id="ARBA00023144"/>
    </source>
</evidence>
<dbReference type="Pfam" id="PF00288">
    <property type="entry name" value="GHMP_kinases_N"/>
    <property type="match status" value="1"/>
</dbReference>
<dbReference type="GO" id="GO:0004335">
    <property type="term" value="F:galactokinase activity"/>
    <property type="evidence" value="ECO:0007669"/>
    <property type="project" value="UniProtKB-UniRule"/>
</dbReference>
<dbReference type="InterPro" id="IPR006206">
    <property type="entry name" value="Mevalonate/galactokinase"/>
</dbReference>
<keyword evidence="9" id="KW-0299">Galactose metabolism</keyword>
<dbReference type="Gene3D" id="3.30.230.10">
    <property type="match status" value="1"/>
</dbReference>
<feature type="domain" description="Galactokinase N-terminal" evidence="14">
    <location>
        <begin position="9"/>
        <end position="56"/>
    </location>
</feature>
<feature type="domain" description="GHMP kinase C-terminal" evidence="13">
    <location>
        <begin position="281"/>
        <end position="361"/>
    </location>
</feature>
<evidence type="ECO:0000256" key="4">
    <source>
        <dbReference type="ARBA" id="ARBA00022723"/>
    </source>
</evidence>
<dbReference type="InterPro" id="IPR006204">
    <property type="entry name" value="GHMP_kinase_N_dom"/>
</dbReference>
<comment type="similarity">
    <text evidence="1">Belongs to the GHMP kinase family. GalK subfamily.</text>
</comment>
<evidence type="ECO:0000313" key="16">
    <source>
        <dbReference type="Proteomes" id="UP000500961"/>
    </source>
</evidence>
<keyword evidence="7" id="KW-0067">ATP-binding</keyword>
<dbReference type="InterPro" id="IPR036554">
    <property type="entry name" value="GHMP_kinase_C_sf"/>
</dbReference>
<dbReference type="Pfam" id="PF08544">
    <property type="entry name" value="GHMP_kinases_C"/>
    <property type="match status" value="1"/>
</dbReference>
<proteinExistence type="inferred from homology"/>
<dbReference type="InterPro" id="IPR019539">
    <property type="entry name" value="GalKase_N"/>
</dbReference>
<evidence type="ECO:0000256" key="3">
    <source>
        <dbReference type="ARBA" id="ARBA00022679"/>
    </source>
</evidence>
<dbReference type="GO" id="GO:0005829">
    <property type="term" value="C:cytosol"/>
    <property type="evidence" value="ECO:0007669"/>
    <property type="project" value="TreeGrafter"/>
</dbReference>
<dbReference type="PANTHER" id="PTHR10457">
    <property type="entry name" value="MEVALONATE KINASE/GALACTOKINASE"/>
    <property type="match status" value="1"/>
</dbReference>
<keyword evidence="8" id="KW-0460">Magnesium</keyword>
<feature type="domain" description="GHMP kinase N-terminal" evidence="12">
    <location>
        <begin position="89"/>
        <end position="177"/>
    </location>
</feature>
<evidence type="ECO:0000256" key="10">
    <source>
        <dbReference type="ARBA" id="ARBA00023277"/>
    </source>
</evidence>
<dbReference type="GO" id="GO:0006012">
    <property type="term" value="P:galactose metabolic process"/>
    <property type="evidence" value="ECO:0007669"/>
    <property type="project" value="UniProtKB-UniRule"/>
</dbReference>
<dbReference type="InterPro" id="IPR000705">
    <property type="entry name" value="Galactokinase"/>
</dbReference>
<evidence type="ECO:0000256" key="5">
    <source>
        <dbReference type="ARBA" id="ARBA00022741"/>
    </source>
</evidence>
<evidence type="ECO:0000259" key="12">
    <source>
        <dbReference type="Pfam" id="PF00288"/>
    </source>
</evidence>
<dbReference type="PRINTS" id="PR00473">
    <property type="entry name" value="GALCTOKINASE"/>
</dbReference>
<dbReference type="InterPro" id="IPR006203">
    <property type="entry name" value="GHMP_knse_ATP-bd_CS"/>
</dbReference>
<dbReference type="Pfam" id="PF10509">
    <property type="entry name" value="GalKase_gal_bdg"/>
    <property type="match status" value="1"/>
</dbReference>
<dbReference type="PROSITE" id="PS00627">
    <property type="entry name" value="GHMP_KINASES_ATP"/>
    <property type="match status" value="1"/>
</dbReference>
<dbReference type="SUPFAM" id="SSF54211">
    <property type="entry name" value="Ribosomal protein S5 domain 2-like"/>
    <property type="match status" value="1"/>
</dbReference>
<evidence type="ECO:0000256" key="6">
    <source>
        <dbReference type="ARBA" id="ARBA00022777"/>
    </source>
</evidence>
<organism evidence="15 16">
    <name type="scientific">Tenuifilum thalassicum</name>
    <dbReference type="NCBI Taxonomy" id="2590900"/>
    <lineage>
        <taxon>Bacteria</taxon>
        <taxon>Pseudomonadati</taxon>
        <taxon>Bacteroidota</taxon>
        <taxon>Bacteroidia</taxon>
        <taxon>Bacteroidales</taxon>
        <taxon>Tenuifilaceae</taxon>
        <taxon>Tenuifilum</taxon>
    </lineage>
</organism>
<dbReference type="AlphaFoldDB" id="A0A7D3XXD2"/>
<protein>
    <recommendedName>
        <fullName evidence="11">Galactokinase</fullName>
        <ecNumber evidence="11">2.7.1.6</ecNumber>
    </recommendedName>
</protein>
<evidence type="ECO:0000259" key="14">
    <source>
        <dbReference type="Pfam" id="PF10509"/>
    </source>
</evidence>
<evidence type="ECO:0000256" key="8">
    <source>
        <dbReference type="ARBA" id="ARBA00022842"/>
    </source>
</evidence>
<keyword evidence="16" id="KW-1185">Reference proteome</keyword>
<accession>A0A7D3XXD2</accession>
<dbReference type="PIRSF" id="PIRSF000530">
    <property type="entry name" value="Galactokinase"/>
    <property type="match status" value="1"/>
</dbReference>
<dbReference type="SUPFAM" id="SSF55060">
    <property type="entry name" value="GHMP Kinase, C-terminal domain"/>
    <property type="match status" value="1"/>
</dbReference>
<evidence type="ECO:0000256" key="7">
    <source>
        <dbReference type="ARBA" id="ARBA00022840"/>
    </source>
</evidence>
<keyword evidence="5" id="KW-0547">Nucleotide-binding</keyword>
<dbReference type="InterPro" id="IPR014721">
    <property type="entry name" value="Ribsml_uS5_D2-typ_fold_subgr"/>
</dbReference>
<dbReference type="FunFam" id="3.30.230.10:FF:000017">
    <property type="entry name" value="Galactokinase"/>
    <property type="match status" value="1"/>
</dbReference>
<dbReference type="InterPro" id="IPR020568">
    <property type="entry name" value="Ribosomal_Su5_D2-typ_SF"/>
</dbReference>
<dbReference type="GO" id="GO:0005524">
    <property type="term" value="F:ATP binding"/>
    <property type="evidence" value="ECO:0007669"/>
    <property type="project" value="UniProtKB-UniRule"/>
</dbReference>
<keyword evidence="2" id="KW-0963">Cytoplasm</keyword>
<sequence length="383" mass="42824">MMVEKIVDAFKDRFGAEPVIFRAPGRVNLIGEHTDYNDGFVMPAAIDRYVYFAIKPNGQNVYRFHAFDLNKSFTTTTDLISPSKSRWANYLLGVISQMVGYGKDIPGFDCVFGGNVPIGAGLSSSAAIESGLAFALNHIFSLGFTPMQLALIGQKAEHEYAGVKCGIMDQFASLHGKKNHVLKLDCRSLEFEPFELRTDNFSIILVNTGVKHSLASSKYNIRRNECQVGVDILKKYNANISSLRDVSLDVLNEHKSEFDKKVWDRCSYVVEENLRVKQAGEALQNKDFQLFGRLLYQSHYGLKEKYEVSCPELDKLVDITEPLDYVLGSRMMGGGFGGCTINLVRNTHIDQFIEQVKLHYKTPQGNTPDIITCVIANGAELFS</sequence>
<dbReference type="GO" id="GO:0046872">
    <property type="term" value="F:metal ion binding"/>
    <property type="evidence" value="ECO:0007669"/>
    <property type="project" value="UniProtKB-KW"/>
</dbReference>
<dbReference type="EMBL" id="CP041345">
    <property type="protein sequence ID" value="QKG80931.1"/>
    <property type="molecule type" value="Genomic_DNA"/>
</dbReference>
<dbReference type="RefSeq" id="WP_173076176.1">
    <property type="nucleotide sequence ID" value="NZ_CP041345.1"/>
</dbReference>
<evidence type="ECO:0000313" key="15">
    <source>
        <dbReference type="EMBL" id="QKG80931.1"/>
    </source>
</evidence>
<keyword evidence="4" id="KW-0479">Metal-binding</keyword>
<evidence type="ECO:0000259" key="13">
    <source>
        <dbReference type="Pfam" id="PF08544"/>
    </source>
</evidence>
<dbReference type="EC" id="2.7.1.6" evidence="11"/>
<dbReference type="InterPro" id="IPR013750">
    <property type="entry name" value="GHMP_kinase_C_dom"/>
</dbReference>